<dbReference type="AlphaFoldDB" id="A0A815BPR6"/>
<feature type="compositionally biased region" description="Polar residues" evidence="1">
    <location>
        <begin position="173"/>
        <end position="184"/>
    </location>
</feature>
<evidence type="ECO:0000313" key="3">
    <source>
        <dbReference type="Proteomes" id="UP000663852"/>
    </source>
</evidence>
<proteinExistence type="predicted"/>
<comment type="caution">
    <text evidence="2">The sequence shown here is derived from an EMBL/GenBank/DDBJ whole genome shotgun (WGS) entry which is preliminary data.</text>
</comment>
<feature type="region of interest" description="Disordered" evidence="1">
    <location>
        <begin position="159"/>
        <end position="188"/>
    </location>
</feature>
<name>A0A815BPR6_ADIRI</name>
<protein>
    <submittedName>
        <fullName evidence="2">Uncharacterized protein</fullName>
    </submittedName>
</protein>
<dbReference type="Proteomes" id="UP000663852">
    <property type="component" value="Unassembled WGS sequence"/>
</dbReference>
<reference evidence="2" key="1">
    <citation type="submission" date="2021-02" db="EMBL/GenBank/DDBJ databases">
        <authorList>
            <person name="Nowell W R."/>
        </authorList>
    </citation>
    <scope>NUCLEOTIDE SEQUENCE</scope>
</reference>
<dbReference type="EMBL" id="CAJNOJ010000194">
    <property type="protein sequence ID" value="CAF1272675.1"/>
    <property type="molecule type" value="Genomic_DNA"/>
</dbReference>
<accession>A0A815BPR6</accession>
<sequence length="245" mass="26991">MSFEMTDLNRIKIAKDGGEYIDLRFHADASVVDIDFTLRNILNIPNDAKYSIVYQDQISGRDVYIMGSGPMFRECLEEKITELDIRIAPKTPVKAPTPSSGSNSDKANGTVQQWPNLMNGIDRRIQRWTNHSVIFMLLLYVANSQVTMARLVPAVISRPESGGKEPAGIEKSCTGTDSDFNGSSRRNDGPENAFISFAFDIRSGKTVANSSPTVLTNTTSIEILLKNIINFMNTTVSSDNSTPST</sequence>
<evidence type="ECO:0000256" key="1">
    <source>
        <dbReference type="SAM" id="MobiDB-lite"/>
    </source>
</evidence>
<evidence type="ECO:0000313" key="2">
    <source>
        <dbReference type="EMBL" id="CAF1272675.1"/>
    </source>
</evidence>
<feature type="region of interest" description="Disordered" evidence="1">
    <location>
        <begin position="89"/>
        <end position="111"/>
    </location>
</feature>
<dbReference type="OrthoDB" id="10040277at2759"/>
<organism evidence="2 3">
    <name type="scientific">Adineta ricciae</name>
    <name type="common">Rotifer</name>
    <dbReference type="NCBI Taxonomy" id="249248"/>
    <lineage>
        <taxon>Eukaryota</taxon>
        <taxon>Metazoa</taxon>
        <taxon>Spiralia</taxon>
        <taxon>Gnathifera</taxon>
        <taxon>Rotifera</taxon>
        <taxon>Eurotatoria</taxon>
        <taxon>Bdelloidea</taxon>
        <taxon>Adinetida</taxon>
        <taxon>Adinetidae</taxon>
        <taxon>Adineta</taxon>
    </lineage>
</organism>
<feature type="compositionally biased region" description="Polar residues" evidence="1">
    <location>
        <begin position="97"/>
        <end position="111"/>
    </location>
</feature>
<gene>
    <name evidence="2" type="ORF">EDS130_LOCUS29117</name>
</gene>